<protein>
    <submittedName>
        <fullName evidence="2">Uncharacterized protein</fullName>
    </submittedName>
</protein>
<feature type="compositionally biased region" description="Basic and acidic residues" evidence="1">
    <location>
        <begin position="24"/>
        <end position="35"/>
    </location>
</feature>
<reference evidence="2 3" key="1">
    <citation type="submission" date="2015-08" db="EMBL/GenBank/DDBJ databases">
        <title>The genome of the Asian arowana (Scleropages formosus).</title>
        <authorList>
            <person name="Tan M.H."/>
            <person name="Gan H.M."/>
            <person name="Croft L.J."/>
            <person name="Austin C.M."/>
        </authorList>
    </citation>
    <scope>NUCLEOTIDE SEQUENCE [LARGE SCALE GENOMIC DNA]</scope>
    <source>
        <strain evidence="2">Aro1</strain>
    </source>
</reference>
<dbReference type="Proteomes" id="UP000034805">
    <property type="component" value="Unassembled WGS sequence"/>
</dbReference>
<gene>
    <name evidence="2" type="ORF">Z043_125057</name>
</gene>
<sequence length="83" mass="9254">MAFRGEKWTLDQFIETTVALGNAARDRQPRTRPPPERNMGTRSQCSWDMAALPQLNGRGESRSSSACIAGPRQLQCPVRPVNQ</sequence>
<dbReference type="AlphaFoldDB" id="A0A0N8JV61"/>
<proteinExistence type="predicted"/>
<evidence type="ECO:0000256" key="1">
    <source>
        <dbReference type="SAM" id="MobiDB-lite"/>
    </source>
</evidence>
<evidence type="ECO:0000313" key="3">
    <source>
        <dbReference type="Proteomes" id="UP000034805"/>
    </source>
</evidence>
<feature type="region of interest" description="Disordered" evidence="1">
    <location>
        <begin position="20"/>
        <end position="42"/>
    </location>
</feature>
<name>A0A0N8JV61_SCLFO</name>
<accession>A0A0N8JV61</accession>
<comment type="caution">
    <text evidence="2">The sequence shown here is derived from an EMBL/GenBank/DDBJ whole genome shotgun (WGS) entry which is preliminary data.</text>
</comment>
<organism evidence="2 3">
    <name type="scientific">Scleropages formosus</name>
    <name type="common">Asian bonytongue</name>
    <name type="synonym">Osteoglossum formosum</name>
    <dbReference type="NCBI Taxonomy" id="113540"/>
    <lineage>
        <taxon>Eukaryota</taxon>
        <taxon>Metazoa</taxon>
        <taxon>Chordata</taxon>
        <taxon>Craniata</taxon>
        <taxon>Vertebrata</taxon>
        <taxon>Euteleostomi</taxon>
        <taxon>Actinopterygii</taxon>
        <taxon>Neopterygii</taxon>
        <taxon>Teleostei</taxon>
        <taxon>Osteoglossocephala</taxon>
        <taxon>Osteoglossomorpha</taxon>
        <taxon>Osteoglossiformes</taxon>
        <taxon>Osteoglossidae</taxon>
        <taxon>Scleropages</taxon>
    </lineage>
</organism>
<dbReference type="EMBL" id="JARO02017089">
    <property type="protein sequence ID" value="KPP57241.1"/>
    <property type="molecule type" value="Genomic_DNA"/>
</dbReference>
<evidence type="ECO:0000313" key="2">
    <source>
        <dbReference type="EMBL" id="KPP57241.1"/>
    </source>
</evidence>
<feature type="non-terminal residue" evidence="2">
    <location>
        <position position="83"/>
    </location>
</feature>